<dbReference type="PIRSF" id="PIRSF005739">
    <property type="entry name" value="O-mtase"/>
    <property type="match status" value="1"/>
</dbReference>
<organism evidence="7 8">
    <name type="scientific">Acacia crassicarpa</name>
    <name type="common">northern wattle</name>
    <dbReference type="NCBI Taxonomy" id="499986"/>
    <lineage>
        <taxon>Eukaryota</taxon>
        <taxon>Viridiplantae</taxon>
        <taxon>Streptophyta</taxon>
        <taxon>Embryophyta</taxon>
        <taxon>Tracheophyta</taxon>
        <taxon>Spermatophyta</taxon>
        <taxon>Magnoliopsida</taxon>
        <taxon>eudicotyledons</taxon>
        <taxon>Gunneridae</taxon>
        <taxon>Pentapetalae</taxon>
        <taxon>rosids</taxon>
        <taxon>fabids</taxon>
        <taxon>Fabales</taxon>
        <taxon>Fabaceae</taxon>
        <taxon>Caesalpinioideae</taxon>
        <taxon>mimosoid clade</taxon>
        <taxon>Acacieae</taxon>
        <taxon>Acacia</taxon>
    </lineage>
</organism>
<dbReference type="EMBL" id="JAWXYG010000018">
    <property type="protein sequence ID" value="KAK4252999.1"/>
    <property type="molecule type" value="Genomic_DNA"/>
</dbReference>
<dbReference type="InterPro" id="IPR029063">
    <property type="entry name" value="SAM-dependent_MTases_sf"/>
</dbReference>
<keyword evidence="8" id="KW-1185">Reference proteome</keyword>
<dbReference type="GO" id="GO:0032259">
    <property type="term" value="P:methylation"/>
    <property type="evidence" value="ECO:0007669"/>
    <property type="project" value="UniProtKB-KW"/>
</dbReference>
<name>A0AAE1M5Y3_9FABA</name>
<dbReference type="GO" id="GO:0008757">
    <property type="term" value="F:S-adenosylmethionine-dependent methyltransferase activity"/>
    <property type="evidence" value="ECO:0007669"/>
    <property type="project" value="UniProtKB-ARBA"/>
</dbReference>
<sequence>MSFTQIHQNNGHKVQDQDPCLQALILTCGHTYPAVINAATDLNIFDIIAKGSPKNGGALVSLSEIASQLPVDPSSKVSTSKLDRMLRFLVSFSLLTCSAHSNEDGTTEKLYGLSPTGKYFVKKQDGSPTWASLFPKLSYHPYMARVWLNCKEAVLDGGVDLFKKVNGQRMYEYVEKDLELKNLFQATMAEISALHMEKILEVYQGFEGISQLVDVAGGIGQSLIKIISKYPSLQVINFDLPRVVQDAPQFPGLTHIGGDMFKSVPEGEAIMIKGTTHNWSDEKCVELFNKCREALKEGGKVIIIDLMMPEDPEITNSAKYLGIFDCVMLLQGGGRERTENEFEILCKRAGFSGFKFVCRALSNILGVMEFYK</sequence>
<dbReference type="Gene3D" id="1.10.10.10">
    <property type="entry name" value="Winged helix-like DNA-binding domain superfamily/Winged helix DNA-binding domain"/>
    <property type="match status" value="1"/>
</dbReference>
<protein>
    <submittedName>
        <fullName evidence="7">Uncharacterized protein</fullName>
    </submittedName>
</protein>
<dbReference type="Pfam" id="PF08100">
    <property type="entry name" value="Dimerisation"/>
    <property type="match status" value="1"/>
</dbReference>
<dbReference type="CDD" id="cd02440">
    <property type="entry name" value="AdoMet_MTases"/>
    <property type="match status" value="1"/>
</dbReference>
<feature type="domain" description="O-methyltransferase C-terminal" evidence="5">
    <location>
        <begin position="147"/>
        <end position="352"/>
    </location>
</feature>
<evidence type="ECO:0000256" key="1">
    <source>
        <dbReference type="ARBA" id="ARBA00022603"/>
    </source>
</evidence>
<keyword evidence="1" id="KW-0489">Methyltransferase</keyword>
<dbReference type="InterPro" id="IPR012967">
    <property type="entry name" value="COMT_dimerisation"/>
</dbReference>
<dbReference type="GO" id="GO:0008171">
    <property type="term" value="F:O-methyltransferase activity"/>
    <property type="evidence" value="ECO:0007669"/>
    <property type="project" value="InterPro"/>
</dbReference>
<proteinExistence type="predicted"/>
<dbReference type="InterPro" id="IPR001077">
    <property type="entry name" value="COMT_C"/>
</dbReference>
<evidence type="ECO:0000256" key="3">
    <source>
        <dbReference type="ARBA" id="ARBA00022691"/>
    </source>
</evidence>
<dbReference type="FunFam" id="1.10.10.10:FF:000357">
    <property type="entry name" value="Caffeic acid 3-O-methyltransferase"/>
    <property type="match status" value="1"/>
</dbReference>
<evidence type="ECO:0000256" key="4">
    <source>
        <dbReference type="PIRSR" id="PIRSR005739-1"/>
    </source>
</evidence>
<accession>A0AAE1M5Y3</accession>
<evidence type="ECO:0000256" key="2">
    <source>
        <dbReference type="ARBA" id="ARBA00022679"/>
    </source>
</evidence>
<dbReference type="AlphaFoldDB" id="A0AAE1M5Y3"/>
<dbReference type="Proteomes" id="UP001293593">
    <property type="component" value="Unassembled WGS sequence"/>
</dbReference>
<dbReference type="Pfam" id="PF00891">
    <property type="entry name" value="Methyltransf_2"/>
    <property type="match status" value="1"/>
</dbReference>
<feature type="active site" description="Proton acceptor" evidence="4">
    <location>
        <position position="277"/>
    </location>
</feature>
<feature type="domain" description="O-methyltransferase dimerisation" evidence="6">
    <location>
        <begin position="26"/>
        <end position="122"/>
    </location>
</feature>
<evidence type="ECO:0000259" key="6">
    <source>
        <dbReference type="Pfam" id="PF08100"/>
    </source>
</evidence>
<evidence type="ECO:0000313" key="7">
    <source>
        <dbReference type="EMBL" id="KAK4252999.1"/>
    </source>
</evidence>
<dbReference type="InterPro" id="IPR016461">
    <property type="entry name" value="COMT-like"/>
</dbReference>
<dbReference type="PANTHER" id="PTHR11746">
    <property type="entry name" value="O-METHYLTRANSFERASE"/>
    <property type="match status" value="1"/>
</dbReference>
<dbReference type="SUPFAM" id="SSF46785">
    <property type="entry name" value="Winged helix' DNA-binding domain"/>
    <property type="match status" value="1"/>
</dbReference>
<dbReference type="GO" id="GO:0046983">
    <property type="term" value="F:protein dimerization activity"/>
    <property type="evidence" value="ECO:0007669"/>
    <property type="project" value="InterPro"/>
</dbReference>
<comment type="caution">
    <text evidence="7">The sequence shown here is derived from an EMBL/GenBank/DDBJ whole genome shotgun (WGS) entry which is preliminary data.</text>
</comment>
<keyword evidence="3" id="KW-0949">S-adenosyl-L-methionine</keyword>
<dbReference type="SUPFAM" id="SSF53335">
    <property type="entry name" value="S-adenosyl-L-methionine-dependent methyltransferases"/>
    <property type="match status" value="1"/>
</dbReference>
<keyword evidence="2" id="KW-0808">Transferase</keyword>
<dbReference type="InterPro" id="IPR036390">
    <property type="entry name" value="WH_DNA-bd_sf"/>
</dbReference>
<evidence type="ECO:0000313" key="8">
    <source>
        <dbReference type="Proteomes" id="UP001293593"/>
    </source>
</evidence>
<dbReference type="InterPro" id="IPR036388">
    <property type="entry name" value="WH-like_DNA-bd_sf"/>
</dbReference>
<gene>
    <name evidence="7" type="ORF">QN277_010841</name>
</gene>
<dbReference type="Gene3D" id="3.40.50.150">
    <property type="entry name" value="Vaccinia Virus protein VP39"/>
    <property type="match status" value="1"/>
</dbReference>
<reference evidence="7" key="1">
    <citation type="submission" date="2023-10" db="EMBL/GenBank/DDBJ databases">
        <title>Chromosome-level genome of the transformable northern wattle, Acacia crassicarpa.</title>
        <authorList>
            <person name="Massaro I."/>
            <person name="Sinha N.R."/>
            <person name="Poethig S."/>
            <person name="Leichty A.R."/>
        </authorList>
    </citation>
    <scope>NUCLEOTIDE SEQUENCE</scope>
    <source>
        <strain evidence="7">Acra3RX</strain>
        <tissue evidence="7">Leaf</tissue>
    </source>
</reference>
<evidence type="ECO:0000259" key="5">
    <source>
        <dbReference type="Pfam" id="PF00891"/>
    </source>
</evidence>
<dbReference type="PROSITE" id="PS51683">
    <property type="entry name" value="SAM_OMT_II"/>
    <property type="match status" value="1"/>
</dbReference>